<gene>
    <name evidence="1" type="ORF">BBBOND_0402990</name>
</gene>
<accession>A0A061DAX8</accession>
<name>A0A061DAX8_BABBI</name>
<dbReference type="Proteomes" id="UP000033188">
    <property type="component" value="Chromosome 4"/>
</dbReference>
<evidence type="ECO:0000313" key="2">
    <source>
        <dbReference type="Proteomes" id="UP000033188"/>
    </source>
</evidence>
<dbReference type="GeneID" id="24566352"/>
<dbReference type="AlphaFoldDB" id="A0A061DAX8"/>
<evidence type="ECO:0000313" key="1">
    <source>
        <dbReference type="EMBL" id="CDR97811.1"/>
    </source>
</evidence>
<reference evidence="2" key="1">
    <citation type="journal article" date="2014" name="Nucleic Acids Res.">
        <title>The evolutionary dynamics of variant antigen genes in Babesia reveal a history of genomic innovation underlying host-parasite interaction.</title>
        <authorList>
            <person name="Jackson A.P."/>
            <person name="Otto T.D."/>
            <person name="Darby A."/>
            <person name="Ramaprasad A."/>
            <person name="Xia D."/>
            <person name="Echaide I.E."/>
            <person name="Farber M."/>
            <person name="Gahlot S."/>
            <person name="Gamble J."/>
            <person name="Gupta D."/>
            <person name="Gupta Y."/>
            <person name="Jackson L."/>
            <person name="Malandrin L."/>
            <person name="Malas T.B."/>
            <person name="Moussa E."/>
            <person name="Nair M."/>
            <person name="Reid A.J."/>
            <person name="Sanders M."/>
            <person name="Sharma J."/>
            <person name="Tracey A."/>
            <person name="Quail M.A."/>
            <person name="Weir W."/>
            <person name="Wastling J.M."/>
            <person name="Hall N."/>
            <person name="Willadsen P."/>
            <person name="Lingelbach K."/>
            <person name="Shiels B."/>
            <person name="Tait A."/>
            <person name="Berriman M."/>
            <person name="Allred D.R."/>
            <person name="Pain A."/>
        </authorList>
    </citation>
    <scope>NUCLEOTIDE SEQUENCE [LARGE SCALE GENOMIC DNA]</scope>
    <source>
        <strain evidence="2">Bond</strain>
    </source>
</reference>
<proteinExistence type="predicted"/>
<keyword evidence="2" id="KW-1185">Reference proteome</keyword>
<dbReference type="VEuPathDB" id="PiroplasmaDB:BBBOND_0402990"/>
<dbReference type="KEGG" id="bbig:BBBOND_0402990"/>
<dbReference type="RefSeq" id="XP_012769997.1">
    <property type="nucleotide sequence ID" value="XM_012914543.1"/>
</dbReference>
<dbReference type="OrthoDB" id="627829at2759"/>
<sequence>MVYNSLTNVPRNFKEAIDWLVAVRGDDAKSNVAALCAALFSSLADKTVDKMEMPALEEVKHVTKTFLDQPELANQWFVGGLVKRYNDLINTSPGGLAKYFRVVDESDKNVVKGKGITAGAIVENLDKVVHGTEIFLDDIKSPGEYESAHSPEAAWSKSCTQKAEDSAAVFVGIAPMLRASMSSLELASFLTKLRLPPFITYKRMQQLIQALGYVKPERRTGMTASYVGRALGGFRYETTNFIFDLAGFWEL</sequence>
<dbReference type="EMBL" id="LK391710">
    <property type="protein sequence ID" value="CDR97811.1"/>
    <property type="molecule type" value="Genomic_DNA"/>
</dbReference>
<protein>
    <submittedName>
        <fullName evidence="1">Uncharacterized protein</fullName>
    </submittedName>
</protein>
<organism evidence="1 2">
    <name type="scientific">Babesia bigemina</name>
    <dbReference type="NCBI Taxonomy" id="5866"/>
    <lineage>
        <taxon>Eukaryota</taxon>
        <taxon>Sar</taxon>
        <taxon>Alveolata</taxon>
        <taxon>Apicomplexa</taxon>
        <taxon>Aconoidasida</taxon>
        <taxon>Piroplasmida</taxon>
        <taxon>Babesiidae</taxon>
        <taxon>Babesia</taxon>
    </lineage>
</organism>